<comment type="caution">
    <text evidence="3">The sequence shown here is derived from an EMBL/GenBank/DDBJ whole genome shotgun (WGS) entry which is preliminary data.</text>
</comment>
<dbReference type="EMBL" id="BMAR01000019">
    <property type="protein sequence ID" value="GFR47680.1"/>
    <property type="molecule type" value="Genomic_DNA"/>
</dbReference>
<evidence type="ECO:0000313" key="3">
    <source>
        <dbReference type="EMBL" id="GFR47680.1"/>
    </source>
</evidence>
<dbReference type="AlphaFoldDB" id="A0AAD3DTB6"/>
<name>A0AAD3DTB6_9CHLO</name>
<protein>
    <recommendedName>
        <fullName evidence="2">POTRA domain-containing protein</fullName>
    </recommendedName>
</protein>
<evidence type="ECO:0000256" key="1">
    <source>
        <dbReference type="SAM" id="MobiDB-lite"/>
    </source>
</evidence>
<sequence>MIDTDSPIGQTLIKPLQAAVEQLLETLKAPYDGWASKFNQSIASGTWGGRHQTAGSGRSCPRSVVAREPHKVKLRNRPPLWAAMTMPVGVSAGSGKLESKPTGASDAAAGPKGKGEPEDRILISEVEVVGCEGELKRVAQEALTTRPNFAYTLDEVKADVRRVFATGWFSEVAPDSEDTRDGVKLRIRVRPNEEVRSLTAVGANMLPACVIQQAFEGMPGRTLNLGSLQRAIGQLDAWYHERGIMGMVSDFTFEEGALQLQCAEAVVGALQLRFLDPATGQPREQPRTRPHIITRHITTKPGQVYNLRTIRRDINAVYSTGLFEDVNVATREAEDSTEGA</sequence>
<accession>A0AAD3DTB6</accession>
<evidence type="ECO:0000313" key="4">
    <source>
        <dbReference type="Proteomes" id="UP001054857"/>
    </source>
</evidence>
<feature type="domain" description="POTRA" evidence="2">
    <location>
        <begin position="287"/>
        <end position="331"/>
    </location>
</feature>
<dbReference type="PANTHER" id="PTHR12815:SF32">
    <property type="entry name" value="OUTER ENVELOPE PROTEIN 80, CHLOROPLASTIC"/>
    <property type="match status" value="1"/>
</dbReference>
<dbReference type="InterPro" id="IPR039910">
    <property type="entry name" value="D15-like"/>
</dbReference>
<feature type="non-terminal residue" evidence="3">
    <location>
        <position position="340"/>
    </location>
</feature>
<feature type="region of interest" description="Disordered" evidence="1">
    <location>
        <begin position="92"/>
        <end position="117"/>
    </location>
</feature>
<evidence type="ECO:0000259" key="2">
    <source>
        <dbReference type="Pfam" id="PF07244"/>
    </source>
</evidence>
<organism evidence="3 4">
    <name type="scientific">Astrephomene gubernaculifera</name>
    <dbReference type="NCBI Taxonomy" id="47775"/>
    <lineage>
        <taxon>Eukaryota</taxon>
        <taxon>Viridiplantae</taxon>
        <taxon>Chlorophyta</taxon>
        <taxon>core chlorophytes</taxon>
        <taxon>Chlorophyceae</taxon>
        <taxon>CS clade</taxon>
        <taxon>Chlamydomonadales</taxon>
        <taxon>Astrephomenaceae</taxon>
        <taxon>Astrephomene</taxon>
    </lineage>
</organism>
<keyword evidence="4" id="KW-1185">Reference proteome</keyword>
<dbReference type="PANTHER" id="PTHR12815">
    <property type="entry name" value="SORTING AND ASSEMBLY MACHINERY SAMM50 PROTEIN FAMILY MEMBER"/>
    <property type="match status" value="1"/>
</dbReference>
<dbReference type="Proteomes" id="UP001054857">
    <property type="component" value="Unassembled WGS sequence"/>
</dbReference>
<dbReference type="InterPro" id="IPR010827">
    <property type="entry name" value="BamA/TamA_POTRA"/>
</dbReference>
<dbReference type="GO" id="GO:0019867">
    <property type="term" value="C:outer membrane"/>
    <property type="evidence" value="ECO:0007669"/>
    <property type="project" value="InterPro"/>
</dbReference>
<proteinExistence type="predicted"/>
<reference evidence="3 4" key="1">
    <citation type="journal article" date="2021" name="Sci. Rep.">
        <title>Genome sequencing of the multicellular alga Astrephomene provides insights into convergent evolution of germ-soma differentiation.</title>
        <authorList>
            <person name="Yamashita S."/>
            <person name="Yamamoto K."/>
            <person name="Matsuzaki R."/>
            <person name="Suzuki S."/>
            <person name="Yamaguchi H."/>
            <person name="Hirooka S."/>
            <person name="Minakuchi Y."/>
            <person name="Miyagishima S."/>
            <person name="Kawachi M."/>
            <person name="Toyoda A."/>
            <person name="Nozaki H."/>
        </authorList>
    </citation>
    <scope>NUCLEOTIDE SEQUENCE [LARGE SCALE GENOMIC DNA]</scope>
    <source>
        <strain evidence="3 4">NIES-4017</strain>
    </source>
</reference>
<gene>
    <name evidence="3" type="ORF">Agub_g9426</name>
</gene>
<dbReference type="Pfam" id="PF07244">
    <property type="entry name" value="POTRA"/>
    <property type="match status" value="1"/>
</dbReference>
<dbReference type="Gene3D" id="3.10.20.310">
    <property type="entry name" value="membrane protein fhac"/>
    <property type="match status" value="2"/>
</dbReference>